<protein>
    <submittedName>
        <fullName evidence="3">Uncharacterized protein</fullName>
    </submittedName>
</protein>
<accession>A0A840NWK6</accession>
<comment type="caution">
    <text evidence="3">The sequence shown here is derived from an EMBL/GenBank/DDBJ whole genome shotgun (WGS) entry which is preliminary data.</text>
</comment>
<dbReference type="EMBL" id="JACHIM010000008">
    <property type="protein sequence ID" value="MBB5074325.1"/>
    <property type="molecule type" value="Genomic_DNA"/>
</dbReference>
<dbReference type="RefSeq" id="WP_183229253.1">
    <property type="nucleotide sequence ID" value="NZ_JACHIM010000008.1"/>
</dbReference>
<dbReference type="EMBL" id="JACHIM010000008">
    <property type="protein sequence ID" value="MBB5074324.1"/>
    <property type="molecule type" value="Genomic_DNA"/>
</dbReference>
<name>A0A840NWK6_9HYPH</name>
<gene>
    <name evidence="2" type="ORF">HNQ69_001462</name>
    <name evidence="3" type="ORF">HNQ69_001463</name>
</gene>
<evidence type="ECO:0000256" key="1">
    <source>
        <dbReference type="SAM" id="MobiDB-lite"/>
    </source>
</evidence>
<sequence>MRTDKPHLLRYSPLPASLIHKIALKAQMQGAGEQSAPLHENDHVGGEMASNMGDENLMQSILHRVNAHR</sequence>
<organism evidence="3 4">
    <name type="scientific">Bartonella callosciuri</name>
    <dbReference type="NCBI Taxonomy" id="686223"/>
    <lineage>
        <taxon>Bacteria</taxon>
        <taxon>Pseudomonadati</taxon>
        <taxon>Pseudomonadota</taxon>
        <taxon>Alphaproteobacteria</taxon>
        <taxon>Hyphomicrobiales</taxon>
        <taxon>Bartonellaceae</taxon>
        <taxon>Bartonella</taxon>
    </lineage>
</organism>
<dbReference type="Proteomes" id="UP000561417">
    <property type="component" value="Unassembled WGS sequence"/>
</dbReference>
<reference evidence="3 4" key="1">
    <citation type="submission" date="2020-08" db="EMBL/GenBank/DDBJ databases">
        <title>Genomic Encyclopedia of Type Strains, Phase IV (KMG-IV): sequencing the most valuable type-strain genomes for metagenomic binning, comparative biology and taxonomic classification.</title>
        <authorList>
            <person name="Goeker M."/>
        </authorList>
    </citation>
    <scope>NUCLEOTIDE SEQUENCE [LARGE SCALE GENOMIC DNA]</scope>
    <source>
        <strain evidence="3 4">DSM 28538</strain>
    </source>
</reference>
<evidence type="ECO:0000313" key="4">
    <source>
        <dbReference type="Proteomes" id="UP000561417"/>
    </source>
</evidence>
<feature type="region of interest" description="Disordered" evidence="1">
    <location>
        <begin position="30"/>
        <end position="51"/>
    </location>
</feature>
<dbReference type="AlphaFoldDB" id="A0A840NWK6"/>
<keyword evidence="4" id="KW-1185">Reference proteome</keyword>
<evidence type="ECO:0000313" key="3">
    <source>
        <dbReference type="EMBL" id="MBB5074325.1"/>
    </source>
</evidence>
<proteinExistence type="predicted"/>
<evidence type="ECO:0000313" key="2">
    <source>
        <dbReference type="EMBL" id="MBB5074324.1"/>
    </source>
</evidence>